<dbReference type="Gramene" id="PSR86615">
    <property type="protein sequence ID" value="PSR86615"/>
    <property type="gene ID" value="CEY00_Acc32239"/>
</dbReference>
<organism evidence="2 3">
    <name type="scientific">Actinidia chinensis var. chinensis</name>
    <name type="common">Chinese soft-hair kiwi</name>
    <dbReference type="NCBI Taxonomy" id="1590841"/>
    <lineage>
        <taxon>Eukaryota</taxon>
        <taxon>Viridiplantae</taxon>
        <taxon>Streptophyta</taxon>
        <taxon>Embryophyta</taxon>
        <taxon>Tracheophyta</taxon>
        <taxon>Spermatophyta</taxon>
        <taxon>Magnoliopsida</taxon>
        <taxon>eudicotyledons</taxon>
        <taxon>Gunneridae</taxon>
        <taxon>Pentapetalae</taxon>
        <taxon>asterids</taxon>
        <taxon>Ericales</taxon>
        <taxon>Actinidiaceae</taxon>
        <taxon>Actinidia</taxon>
    </lineage>
</organism>
<proteinExistence type="predicted"/>
<dbReference type="OrthoDB" id="1886726at2759"/>
<dbReference type="OMA" id="YNELWLQ"/>
<name>A0A2R6P815_ACTCC</name>
<sequence length="114" mass="12696">MSPSPNHSIPKPKFHPSSKMQSLLNLPGNSGLPVCLSGITHPLSLSKEMADHDLRREAMKKQKRRIFHGNHDLGIVRNHERETGEIKDGEIDRDLAGLLNDLIYVIWACPAKAA</sequence>
<dbReference type="InParanoid" id="A0A2R6P815"/>
<accession>A0A2R6P815</accession>
<keyword evidence="3" id="KW-1185">Reference proteome</keyword>
<reference evidence="2 3" key="1">
    <citation type="submission" date="2017-07" db="EMBL/GenBank/DDBJ databases">
        <title>An improved, manually edited Actinidia chinensis var. chinensis (kiwifruit) genome highlights the challenges associated with draft genomes and gene prediction in plants.</title>
        <authorList>
            <person name="Pilkington S."/>
            <person name="Crowhurst R."/>
            <person name="Hilario E."/>
            <person name="Nardozza S."/>
            <person name="Fraser L."/>
            <person name="Peng Y."/>
            <person name="Gunaseelan K."/>
            <person name="Simpson R."/>
            <person name="Tahir J."/>
            <person name="Deroles S."/>
            <person name="Templeton K."/>
            <person name="Luo Z."/>
            <person name="Davy M."/>
            <person name="Cheng C."/>
            <person name="Mcneilage M."/>
            <person name="Scaglione D."/>
            <person name="Liu Y."/>
            <person name="Zhang Q."/>
            <person name="Datson P."/>
            <person name="De Silva N."/>
            <person name="Gardiner S."/>
            <person name="Bassett H."/>
            <person name="Chagne D."/>
            <person name="Mccallum J."/>
            <person name="Dzierzon H."/>
            <person name="Deng C."/>
            <person name="Wang Y.-Y."/>
            <person name="Barron N."/>
            <person name="Manako K."/>
            <person name="Bowen J."/>
            <person name="Foster T."/>
            <person name="Erridge Z."/>
            <person name="Tiffin H."/>
            <person name="Waite C."/>
            <person name="Davies K."/>
            <person name="Grierson E."/>
            <person name="Laing W."/>
            <person name="Kirk R."/>
            <person name="Chen X."/>
            <person name="Wood M."/>
            <person name="Montefiori M."/>
            <person name="Brummell D."/>
            <person name="Schwinn K."/>
            <person name="Catanach A."/>
            <person name="Fullerton C."/>
            <person name="Li D."/>
            <person name="Meiyalaghan S."/>
            <person name="Nieuwenhuizen N."/>
            <person name="Read N."/>
            <person name="Prakash R."/>
            <person name="Hunter D."/>
            <person name="Zhang H."/>
            <person name="Mckenzie M."/>
            <person name="Knabel M."/>
            <person name="Harris A."/>
            <person name="Allan A."/>
            <person name="Chen A."/>
            <person name="Janssen B."/>
            <person name="Plunkett B."/>
            <person name="Dwamena C."/>
            <person name="Voogd C."/>
            <person name="Leif D."/>
            <person name="Lafferty D."/>
            <person name="Souleyre E."/>
            <person name="Varkonyi-Gasic E."/>
            <person name="Gambi F."/>
            <person name="Hanley J."/>
            <person name="Yao J.-L."/>
            <person name="Cheung J."/>
            <person name="David K."/>
            <person name="Warren B."/>
            <person name="Marsh K."/>
            <person name="Snowden K."/>
            <person name="Lin-Wang K."/>
            <person name="Brian L."/>
            <person name="Martinez-Sanchez M."/>
            <person name="Wang M."/>
            <person name="Ileperuma N."/>
            <person name="Macnee N."/>
            <person name="Campin R."/>
            <person name="Mcatee P."/>
            <person name="Drummond R."/>
            <person name="Espley R."/>
            <person name="Ireland H."/>
            <person name="Wu R."/>
            <person name="Atkinson R."/>
            <person name="Karunairetnam S."/>
            <person name="Bulley S."/>
            <person name="Chunkath S."/>
            <person name="Hanley Z."/>
            <person name="Storey R."/>
            <person name="Thrimawithana A."/>
            <person name="Thomson S."/>
            <person name="David C."/>
            <person name="Testolin R."/>
        </authorList>
    </citation>
    <scope>NUCLEOTIDE SEQUENCE [LARGE SCALE GENOMIC DNA]</scope>
    <source>
        <strain evidence="3">cv. Red5</strain>
        <tissue evidence="2">Young leaf</tissue>
    </source>
</reference>
<comment type="caution">
    <text evidence="2">The sequence shown here is derived from an EMBL/GenBank/DDBJ whole genome shotgun (WGS) entry which is preliminary data.</text>
</comment>
<dbReference type="AlphaFoldDB" id="A0A2R6P815"/>
<evidence type="ECO:0000313" key="2">
    <source>
        <dbReference type="EMBL" id="PSR86615.1"/>
    </source>
</evidence>
<dbReference type="EMBL" id="NKQK01000028">
    <property type="protein sequence ID" value="PSR86615.1"/>
    <property type="molecule type" value="Genomic_DNA"/>
</dbReference>
<protein>
    <submittedName>
        <fullName evidence="2">Fos-related antigen 2 like</fullName>
    </submittedName>
</protein>
<reference evidence="3" key="2">
    <citation type="journal article" date="2018" name="BMC Genomics">
        <title>A manually annotated Actinidia chinensis var. chinensis (kiwifruit) genome highlights the challenges associated with draft genomes and gene prediction in plants.</title>
        <authorList>
            <person name="Pilkington S.M."/>
            <person name="Crowhurst R."/>
            <person name="Hilario E."/>
            <person name="Nardozza S."/>
            <person name="Fraser L."/>
            <person name="Peng Y."/>
            <person name="Gunaseelan K."/>
            <person name="Simpson R."/>
            <person name="Tahir J."/>
            <person name="Deroles S.C."/>
            <person name="Templeton K."/>
            <person name="Luo Z."/>
            <person name="Davy M."/>
            <person name="Cheng C."/>
            <person name="McNeilage M."/>
            <person name="Scaglione D."/>
            <person name="Liu Y."/>
            <person name="Zhang Q."/>
            <person name="Datson P."/>
            <person name="De Silva N."/>
            <person name="Gardiner S.E."/>
            <person name="Bassett H."/>
            <person name="Chagne D."/>
            <person name="McCallum J."/>
            <person name="Dzierzon H."/>
            <person name="Deng C."/>
            <person name="Wang Y.Y."/>
            <person name="Barron L."/>
            <person name="Manako K."/>
            <person name="Bowen J."/>
            <person name="Foster T.M."/>
            <person name="Erridge Z.A."/>
            <person name="Tiffin H."/>
            <person name="Waite C.N."/>
            <person name="Davies K.M."/>
            <person name="Grierson E.P."/>
            <person name="Laing W.A."/>
            <person name="Kirk R."/>
            <person name="Chen X."/>
            <person name="Wood M."/>
            <person name="Montefiori M."/>
            <person name="Brummell D.A."/>
            <person name="Schwinn K.E."/>
            <person name="Catanach A."/>
            <person name="Fullerton C."/>
            <person name="Li D."/>
            <person name="Meiyalaghan S."/>
            <person name="Nieuwenhuizen N."/>
            <person name="Read N."/>
            <person name="Prakash R."/>
            <person name="Hunter D."/>
            <person name="Zhang H."/>
            <person name="McKenzie M."/>
            <person name="Knabel M."/>
            <person name="Harris A."/>
            <person name="Allan A.C."/>
            <person name="Gleave A."/>
            <person name="Chen A."/>
            <person name="Janssen B.J."/>
            <person name="Plunkett B."/>
            <person name="Ampomah-Dwamena C."/>
            <person name="Voogd C."/>
            <person name="Leif D."/>
            <person name="Lafferty D."/>
            <person name="Souleyre E.J.F."/>
            <person name="Varkonyi-Gasic E."/>
            <person name="Gambi F."/>
            <person name="Hanley J."/>
            <person name="Yao J.L."/>
            <person name="Cheung J."/>
            <person name="David K.M."/>
            <person name="Warren B."/>
            <person name="Marsh K."/>
            <person name="Snowden K.C."/>
            <person name="Lin-Wang K."/>
            <person name="Brian L."/>
            <person name="Martinez-Sanchez M."/>
            <person name="Wang M."/>
            <person name="Ileperuma N."/>
            <person name="Macnee N."/>
            <person name="Campin R."/>
            <person name="McAtee P."/>
            <person name="Drummond R.S.M."/>
            <person name="Espley R.V."/>
            <person name="Ireland H.S."/>
            <person name="Wu R."/>
            <person name="Atkinson R.G."/>
            <person name="Karunairetnam S."/>
            <person name="Bulley S."/>
            <person name="Chunkath S."/>
            <person name="Hanley Z."/>
            <person name="Storey R."/>
            <person name="Thrimawithana A.H."/>
            <person name="Thomson S."/>
            <person name="David C."/>
            <person name="Testolin R."/>
            <person name="Huang H."/>
            <person name="Hellens R.P."/>
            <person name="Schaffer R.J."/>
        </authorList>
    </citation>
    <scope>NUCLEOTIDE SEQUENCE [LARGE SCALE GENOMIC DNA]</scope>
    <source>
        <strain evidence="3">cv. Red5</strain>
    </source>
</reference>
<evidence type="ECO:0000313" key="3">
    <source>
        <dbReference type="Proteomes" id="UP000241394"/>
    </source>
</evidence>
<gene>
    <name evidence="2" type="ORF">CEY00_Acc32239</name>
</gene>
<dbReference type="FunCoup" id="A0A2R6P815">
    <property type="interactions" value="109"/>
</dbReference>
<evidence type="ECO:0000256" key="1">
    <source>
        <dbReference type="SAM" id="MobiDB-lite"/>
    </source>
</evidence>
<dbReference type="Proteomes" id="UP000241394">
    <property type="component" value="Chromosome LG28"/>
</dbReference>
<feature type="region of interest" description="Disordered" evidence="1">
    <location>
        <begin position="1"/>
        <end position="23"/>
    </location>
</feature>